<dbReference type="InterPro" id="IPR048770">
    <property type="entry name" value="SoFic-like_C"/>
</dbReference>
<feature type="binding site" evidence="3">
    <location>
        <begin position="207"/>
        <end position="214"/>
    </location>
    <ligand>
        <name>ATP</name>
        <dbReference type="ChEBI" id="CHEBI:30616"/>
    </ligand>
</feature>
<evidence type="ECO:0000256" key="3">
    <source>
        <dbReference type="PIRSR" id="PIRSR640198-2"/>
    </source>
</evidence>
<evidence type="ECO:0000256" key="2">
    <source>
        <dbReference type="PIRSR" id="PIRSR640198-1"/>
    </source>
</evidence>
<gene>
    <name evidence="5" type="ORF">MQE35_14355</name>
</gene>
<keyword evidence="1" id="KW-0067">ATP-binding</keyword>
<dbReference type="InterPro" id="IPR025758">
    <property type="entry name" value="Fic/DOC_N"/>
</dbReference>
<accession>A0A9E6ZLN6</accession>
<dbReference type="PANTHER" id="PTHR13504:SF35">
    <property type="entry name" value="PROTEIN ADENYLYLTRANSFERASE SOFIC"/>
    <property type="match status" value="1"/>
</dbReference>
<dbReference type="InterPro" id="IPR036597">
    <property type="entry name" value="Fido-like_dom_sf"/>
</dbReference>
<feature type="binding site" evidence="1">
    <location>
        <position position="203"/>
    </location>
    <ligand>
        <name>ATP</name>
        <dbReference type="ChEBI" id="CHEBI:30616"/>
    </ligand>
</feature>
<evidence type="ECO:0000259" key="4">
    <source>
        <dbReference type="PROSITE" id="PS51459"/>
    </source>
</evidence>
<feature type="binding site" evidence="1">
    <location>
        <position position="245"/>
    </location>
    <ligand>
        <name>ATP</name>
        <dbReference type="ChEBI" id="CHEBI:30616"/>
    </ligand>
</feature>
<dbReference type="SUPFAM" id="SSF140931">
    <property type="entry name" value="Fic-like"/>
    <property type="match status" value="1"/>
</dbReference>
<dbReference type="AlphaFoldDB" id="A0A9E6ZLN6"/>
<evidence type="ECO:0000313" key="6">
    <source>
        <dbReference type="Proteomes" id="UP000831290"/>
    </source>
</evidence>
<sequence length="367" mass="42210">MSKLNSEIMYDPEIPYNNLPLLPPSKEIENTAILKKTITASRALSELKGAITNLPNPILFIDTINLQEARASSAIENIITTQDELFKASVADKKNNNPATKEVIHYKDALWYGVEQIKKRPVLTTNLFMAIMRIIKENESGIRNAPGTQLKNPVTKKVIYTPPEGENVIREKLKNLEDFIHTKDDIDPLVKMAIIHYQFEAIHPFYDGNGRTGRIILLLYLKFTNLLNLPALYLSSYIIEHKDQYYANLRKVTEDQNWEDWILYMLDMVEQTALRGRQQIAEIEKLMNTMGAEIHEKLPKVYSKDLLEVLFKLPYTKRNQLEKAGLGNLKTVGNYLKELESNGFLKSEQVGKEKLYLNFRLLEVLKG</sequence>
<keyword evidence="6" id="KW-1185">Reference proteome</keyword>
<evidence type="ECO:0000313" key="5">
    <source>
        <dbReference type="EMBL" id="UOB16909.1"/>
    </source>
</evidence>
<dbReference type="KEGG" id="fbm:MQE35_14355"/>
<name>A0A9E6ZLN6_9FLAO</name>
<proteinExistence type="predicted"/>
<dbReference type="GO" id="GO:0005524">
    <property type="term" value="F:ATP binding"/>
    <property type="evidence" value="ECO:0007669"/>
    <property type="project" value="UniProtKB-KW"/>
</dbReference>
<dbReference type="RefSeq" id="WP_255842160.1">
    <property type="nucleotide sequence ID" value="NZ_CP094358.1"/>
</dbReference>
<evidence type="ECO:0000256" key="1">
    <source>
        <dbReference type="PIRSR" id="PIRSR038925-1"/>
    </source>
</evidence>
<dbReference type="InterPro" id="IPR003812">
    <property type="entry name" value="Fido"/>
</dbReference>
<dbReference type="Gene3D" id="1.10.3290.10">
    <property type="entry name" value="Fido-like domain"/>
    <property type="match status" value="1"/>
</dbReference>
<organism evidence="5 6">
    <name type="scientific">Abyssalbus ytuae</name>
    <dbReference type="NCBI Taxonomy" id="2926907"/>
    <lineage>
        <taxon>Bacteria</taxon>
        <taxon>Pseudomonadati</taxon>
        <taxon>Bacteroidota</taxon>
        <taxon>Flavobacteriia</taxon>
        <taxon>Flavobacteriales</taxon>
        <taxon>Flavobacteriaceae</taxon>
        <taxon>Abyssalbus</taxon>
    </lineage>
</organism>
<protein>
    <submittedName>
        <fullName evidence="5">Fic family protein</fullName>
    </submittedName>
</protein>
<dbReference type="EMBL" id="CP094358">
    <property type="protein sequence ID" value="UOB16909.1"/>
    <property type="molecule type" value="Genomic_DNA"/>
</dbReference>
<dbReference type="InterPro" id="IPR040198">
    <property type="entry name" value="Fido_containing"/>
</dbReference>
<dbReference type="PROSITE" id="PS51459">
    <property type="entry name" value="FIDO"/>
    <property type="match status" value="1"/>
</dbReference>
<feature type="active site" evidence="2">
    <location>
        <position position="203"/>
    </location>
</feature>
<dbReference type="Pfam" id="PF02661">
    <property type="entry name" value="Fic"/>
    <property type="match status" value="1"/>
</dbReference>
<dbReference type="PANTHER" id="PTHR13504">
    <property type="entry name" value="FIDO DOMAIN-CONTAINING PROTEIN DDB_G0283145"/>
    <property type="match status" value="1"/>
</dbReference>
<dbReference type="Pfam" id="PF21248">
    <property type="entry name" value="SoFic-like_C"/>
    <property type="match status" value="1"/>
</dbReference>
<dbReference type="PIRSF" id="PIRSF038925">
    <property type="entry name" value="AMP-prot_trans"/>
    <property type="match status" value="1"/>
</dbReference>
<dbReference type="InterPro" id="IPR026287">
    <property type="entry name" value="SoFic-like"/>
</dbReference>
<reference evidence="5" key="1">
    <citation type="submission" date="2022-03" db="EMBL/GenBank/DDBJ databases">
        <title>Description of Abyssus ytuae gen. nov., sp. nov., a novel member of the family Flavobacteriaceae isolated from the sediment of Mariana Trench.</title>
        <authorList>
            <person name="Zhang J."/>
            <person name="Xu X."/>
        </authorList>
    </citation>
    <scope>NUCLEOTIDE SEQUENCE</scope>
    <source>
        <strain evidence="5">MT3330</strain>
    </source>
</reference>
<feature type="binding site" evidence="1">
    <location>
        <begin position="208"/>
        <end position="214"/>
    </location>
    <ligand>
        <name>ATP</name>
        <dbReference type="ChEBI" id="CHEBI:30616"/>
    </ligand>
</feature>
<feature type="binding site" evidence="3">
    <location>
        <begin position="245"/>
        <end position="246"/>
    </location>
    <ligand>
        <name>ATP</name>
        <dbReference type="ChEBI" id="CHEBI:30616"/>
    </ligand>
</feature>
<dbReference type="Proteomes" id="UP000831290">
    <property type="component" value="Chromosome"/>
</dbReference>
<feature type="domain" description="Fido" evidence="4">
    <location>
        <begin position="123"/>
        <end position="267"/>
    </location>
</feature>
<dbReference type="Pfam" id="PF13784">
    <property type="entry name" value="Fic_N"/>
    <property type="match status" value="1"/>
</dbReference>
<keyword evidence="1" id="KW-0547">Nucleotide-binding</keyword>
<feature type="binding site" evidence="1">
    <location>
        <position position="76"/>
    </location>
    <ligand>
        <name>ATP</name>
        <dbReference type="ChEBI" id="CHEBI:30616"/>
    </ligand>
</feature>